<evidence type="ECO:0000259" key="5">
    <source>
        <dbReference type="PROSITE" id="PS51845"/>
    </source>
</evidence>
<dbReference type="Proteomes" id="UP000279236">
    <property type="component" value="Unassembled WGS sequence"/>
</dbReference>
<accession>A0A427XWL7</accession>
<feature type="region of interest" description="Disordered" evidence="4">
    <location>
        <begin position="26"/>
        <end position="50"/>
    </location>
</feature>
<dbReference type="InterPro" id="IPR036971">
    <property type="entry name" value="PDEase_catalytic_dom_sf"/>
</dbReference>
<evidence type="ECO:0000256" key="4">
    <source>
        <dbReference type="SAM" id="MobiDB-lite"/>
    </source>
</evidence>
<dbReference type="EMBL" id="RSCE01000004">
    <property type="protein sequence ID" value="RSH83232.1"/>
    <property type="molecule type" value="Genomic_DNA"/>
</dbReference>
<evidence type="ECO:0000313" key="7">
    <source>
        <dbReference type="Proteomes" id="UP000279236"/>
    </source>
</evidence>
<gene>
    <name evidence="6" type="primary">PDE2</name>
    <name evidence="6" type="ORF">EHS24_006899</name>
</gene>
<keyword evidence="2 3" id="KW-0378">Hydrolase</keyword>
<dbReference type="SMART" id="SM00471">
    <property type="entry name" value="HDc"/>
    <property type="match status" value="1"/>
</dbReference>
<keyword evidence="7" id="KW-1185">Reference proteome</keyword>
<feature type="region of interest" description="Disordered" evidence="4">
    <location>
        <begin position="426"/>
        <end position="460"/>
    </location>
</feature>
<evidence type="ECO:0000256" key="3">
    <source>
        <dbReference type="RuleBase" id="RU363067"/>
    </source>
</evidence>
<feature type="compositionally biased region" description="Low complexity" evidence="4">
    <location>
        <begin position="86"/>
        <end position="96"/>
    </location>
</feature>
<dbReference type="STRING" id="105984.A0A427XWL7"/>
<sequence length="1055" mass="113237">MAANSPIIASSPVSILVLLPESVQNGRQRPIPPALASRGSGPIPTLSRTNNASAAAEAELDPVLVQSRRLSLGVGLGAGLQLSGSASSSNASLGFSPPSPSNTPSAHRHIGTTKTGPTGQRETRAADFGTKHFPQASRSNNRPSAGPESAAAHAALRAPRGSIAVPSGVGIMSSATGRRVGVEGDELVGSLRQSGLEVTAVRQTSHLPGIISTMTPTSTLSQLSPRDPTQSVQQVVLVPLGDTPSLPSLSLLLSRGTTPSAVCFQQDLVDRASRLEEDWINSAVRTIEQVAQLCNTSPEEIATPRAIIVGYVSSGTLSPAALEACMNAGASGVLHPPYDAHTALVLNQIVEAARDGKASTAASLSTSPSHPNLAGASAFEDETKVVLTPTALAMGAEHESEKVLSAFTHHRRRLSTQLNLSRVISPASTASVDGESRHDREGLKTGSTSSSVGPTVATPGSTTLAHFPSLAHMYDQSNLAAISAAEARRRSVDTGGIALAFERANRDAEGADGDAPHHGHGRHSSITMVAGDKEQEAAGGSTTTQFAEVLGDMYEQTMASIDIQMGDYETLAAPIPYEERVRLVNALREWDFRPHLLSQVDLFRVPCLIFEVILHTEGLAELCLDRDQVNRLLFAIRAIYHAPNPYHNYVHAIDVLQATYLFLVGIGVAPPFDFFLELEPGKSVWRRPSEEVKPPAGLGTRRARSILRPQDVLAVLIAAIGHDVGHPGLSNAFMKNAKVPLSVVYDDKSVLENMHCMLIVHLLRKHGFGFLIGNPSPAEAERYPARAAIDSRSFRQVLYSAVLATDMALHFAWIQRLKEYGEAMQGEHPVDRDDLSEADRVVLCQALIKCADISNPTRPIDVSEHWSTVLLDEWTKQASLEEELELPVSVVSGIDARGQAKGQVGFIDLFTEPLFKATAVAIPEMQAYTDSCMKNRSIWQSRLERLDADEEVNAARTAALRNNVRPPTPVRQDDRFNTLFPLILPWTLVAATTAPLRGHAHTSSAAQAVRVVYRDEVHDRSMLPRHVLALTGFDPVHGTRRMSTPEALLVQPRLS</sequence>
<comment type="similarity">
    <text evidence="3">Belongs to the cyclic nucleotide phosphodiesterase family.</text>
</comment>
<feature type="domain" description="PDEase" evidence="5">
    <location>
        <begin position="564"/>
        <end position="946"/>
    </location>
</feature>
<evidence type="ECO:0000256" key="2">
    <source>
        <dbReference type="ARBA" id="ARBA00022801"/>
    </source>
</evidence>
<reference evidence="6 7" key="1">
    <citation type="submission" date="2018-11" db="EMBL/GenBank/DDBJ databases">
        <title>Genome sequence of Apiotrichum porosum DSM 27194.</title>
        <authorList>
            <person name="Aliyu H."/>
            <person name="Gorte O."/>
            <person name="Ochsenreither K."/>
        </authorList>
    </citation>
    <scope>NUCLEOTIDE SEQUENCE [LARGE SCALE GENOMIC DNA]</scope>
    <source>
        <strain evidence="6 7">DSM 27194</strain>
    </source>
</reference>
<protein>
    <recommendedName>
        <fullName evidence="3">Phosphodiesterase</fullName>
        <ecNumber evidence="3">3.1.4.-</ecNumber>
    </recommendedName>
</protein>
<dbReference type="InterPro" id="IPR002073">
    <property type="entry name" value="PDEase_catalytic_dom"/>
</dbReference>
<dbReference type="SUPFAM" id="SSF109604">
    <property type="entry name" value="HD-domain/PDEase-like"/>
    <property type="match status" value="1"/>
</dbReference>
<comment type="caution">
    <text evidence="6">The sequence shown here is derived from an EMBL/GenBank/DDBJ whole genome shotgun (WGS) entry which is preliminary data.</text>
</comment>
<dbReference type="AlphaFoldDB" id="A0A427XWL7"/>
<feature type="compositionally biased region" description="Basic and acidic residues" evidence="4">
    <location>
        <begin position="434"/>
        <end position="443"/>
    </location>
</feature>
<dbReference type="GeneID" id="39591442"/>
<dbReference type="GO" id="GO:0007165">
    <property type="term" value="P:signal transduction"/>
    <property type="evidence" value="ECO:0007669"/>
    <property type="project" value="InterPro"/>
</dbReference>
<dbReference type="CDD" id="cd00077">
    <property type="entry name" value="HDc"/>
    <property type="match status" value="1"/>
</dbReference>
<proteinExistence type="inferred from homology"/>
<dbReference type="InterPro" id="IPR003607">
    <property type="entry name" value="HD/PDEase_dom"/>
</dbReference>
<dbReference type="PROSITE" id="PS00126">
    <property type="entry name" value="PDEASE_I_1"/>
    <property type="match status" value="1"/>
</dbReference>
<dbReference type="PANTHER" id="PTHR11347">
    <property type="entry name" value="CYCLIC NUCLEOTIDE PHOSPHODIESTERASE"/>
    <property type="match status" value="1"/>
</dbReference>
<dbReference type="RefSeq" id="XP_028477184.1">
    <property type="nucleotide sequence ID" value="XM_028622292.1"/>
</dbReference>
<dbReference type="GO" id="GO:0004114">
    <property type="term" value="F:3',5'-cyclic-nucleotide phosphodiesterase activity"/>
    <property type="evidence" value="ECO:0007669"/>
    <property type="project" value="InterPro"/>
</dbReference>
<evidence type="ECO:0000256" key="1">
    <source>
        <dbReference type="ARBA" id="ARBA00022723"/>
    </source>
</evidence>
<dbReference type="Pfam" id="PF00233">
    <property type="entry name" value="PDEase_I"/>
    <property type="match status" value="1"/>
</dbReference>
<feature type="region of interest" description="Disordered" evidence="4">
    <location>
        <begin position="86"/>
        <end position="155"/>
    </location>
</feature>
<organism evidence="6 7">
    <name type="scientific">Apiotrichum porosum</name>
    <dbReference type="NCBI Taxonomy" id="105984"/>
    <lineage>
        <taxon>Eukaryota</taxon>
        <taxon>Fungi</taxon>
        <taxon>Dikarya</taxon>
        <taxon>Basidiomycota</taxon>
        <taxon>Agaricomycotina</taxon>
        <taxon>Tremellomycetes</taxon>
        <taxon>Trichosporonales</taxon>
        <taxon>Trichosporonaceae</taxon>
        <taxon>Apiotrichum</taxon>
    </lineage>
</organism>
<dbReference type="OrthoDB" id="546632at2759"/>
<dbReference type="PROSITE" id="PS51845">
    <property type="entry name" value="PDEASE_I_2"/>
    <property type="match status" value="1"/>
</dbReference>
<name>A0A427XWL7_9TREE</name>
<comment type="cofactor">
    <cofactor evidence="3">
        <name>a divalent metal cation</name>
        <dbReference type="ChEBI" id="CHEBI:60240"/>
    </cofactor>
    <text evidence="3">Binds 2 divalent metal cations per subunit. Site 1 may preferentially bind zinc ions, while site 2 has a preference for magnesium and/or manganese ions.</text>
</comment>
<evidence type="ECO:0000313" key="6">
    <source>
        <dbReference type="EMBL" id="RSH83232.1"/>
    </source>
</evidence>
<feature type="compositionally biased region" description="Low complexity" evidence="4">
    <location>
        <begin position="445"/>
        <end position="459"/>
    </location>
</feature>
<dbReference type="GO" id="GO:0046872">
    <property type="term" value="F:metal ion binding"/>
    <property type="evidence" value="ECO:0007669"/>
    <property type="project" value="UniProtKB-KW"/>
</dbReference>
<dbReference type="EC" id="3.1.4.-" evidence="3"/>
<dbReference type="InterPro" id="IPR023174">
    <property type="entry name" value="PDEase_CS"/>
</dbReference>
<keyword evidence="1 3" id="KW-0479">Metal-binding</keyword>
<dbReference type="Gene3D" id="1.10.1300.10">
    <property type="entry name" value="3'5'-cyclic nucleotide phosphodiesterase, catalytic domain"/>
    <property type="match status" value="1"/>
</dbReference>